<organism evidence="1">
    <name type="scientific">Fagus sylvatica</name>
    <name type="common">Beechnut</name>
    <dbReference type="NCBI Taxonomy" id="28930"/>
    <lineage>
        <taxon>Eukaryota</taxon>
        <taxon>Viridiplantae</taxon>
        <taxon>Streptophyta</taxon>
        <taxon>Embryophyta</taxon>
        <taxon>Tracheophyta</taxon>
        <taxon>Spermatophyta</taxon>
        <taxon>Magnoliopsida</taxon>
        <taxon>eudicotyledons</taxon>
        <taxon>Gunneridae</taxon>
        <taxon>Pentapetalae</taxon>
        <taxon>rosids</taxon>
        <taxon>fabids</taxon>
        <taxon>Fagales</taxon>
        <taxon>Fagaceae</taxon>
        <taxon>Fagus</taxon>
    </lineage>
</organism>
<proteinExistence type="predicted"/>
<sequence length="91" mass="10435">MVFTSQIDDPRGTEPLLGPHFEIRPERERERERAWASHGGSVMEVVSGWEELLSCSHGDPHGSRCLRERGERMRLREREVEIEDISHGGPS</sequence>
<protein>
    <submittedName>
        <fullName evidence="1">Uncharacterized protein</fullName>
    </submittedName>
</protein>
<accession>A0A2N9J2F1</accession>
<dbReference type="AlphaFoldDB" id="A0A2N9J2F1"/>
<reference evidence="1" key="1">
    <citation type="submission" date="2018-02" db="EMBL/GenBank/DDBJ databases">
        <authorList>
            <person name="Cohen D.B."/>
            <person name="Kent A.D."/>
        </authorList>
    </citation>
    <scope>NUCLEOTIDE SEQUENCE</scope>
</reference>
<gene>
    <name evidence="1" type="ORF">FSB_LOCUS58667</name>
</gene>
<dbReference type="EMBL" id="OIVN01006333">
    <property type="protein sequence ID" value="SPD30785.1"/>
    <property type="molecule type" value="Genomic_DNA"/>
</dbReference>
<evidence type="ECO:0000313" key="1">
    <source>
        <dbReference type="EMBL" id="SPD30785.1"/>
    </source>
</evidence>
<name>A0A2N9J2F1_FAGSY</name>